<proteinExistence type="predicted"/>
<reference evidence="1 2" key="1">
    <citation type="submission" date="2019-11" db="EMBL/GenBank/DDBJ databases">
        <title>Whole genome sequence of Oryza granulata.</title>
        <authorList>
            <person name="Li W."/>
        </authorList>
    </citation>
    <scope>NUCLEOTIDE SEQUENCE [LARGE SCALE GENOMIC DNA]</scope>
    <source>
        <strain evidence="2">cv. Menghai</strain>
        <tissue evidence="1">Leaf</tissue>
    </source>
</reference>
<gene>
    <name evidence="1" type="ORF">E2562_025575</name>
</gene>
<accession>A0A6G1E1T6</accession>
<dbReference type="EMBL" id="SPHZ02000005">
    <property type="protein sequence ID" value="KAF0918641.1"/>
    <property type="molecule type" value="Genomic_DNA"/>
</dbReference>
<comment type="caution">
    <text evidence="1">The sequence shown here is derived from an EMBL/GenBank/DDBJ whole genome shotgun (WGS) entry which is preliminary data.</text>
</comment>
<protein>
    <submittedName>
        <fullName evidence="1">Uncharacterized protein</fullName>
    </submittedName>
</protein>
<sequence length="66" mass="6751">MVRANRLGDLSMPGTVFGPMDSAPCIADVPQVTVPATGSDVGPSPINPKHQEVLGAISYPVTLSSC</sequence>
<dbReference type="AlphaFoldDB" id="A0A6G1E1T6"/>
<name>A0A6G1E1T6_9ORYZ</name>
<dbReference type="Proteomes" id="UP000479710">
    <property type="component" value="Unassembled WGS sequence"/>
</dbReference>
<evidence type="ECO:0000313" key="1">
    <source>
        <dbReference type="EMBL" id="KAF0918641.1"/>
    </source>
</evidence>
<evidence type="ECO:0000313" key="2">
    <source>
        <dbReference type="Proteomes" id="UP000479710"/>
    </source>
</evidence>
<keyword evidence="2" id="KW-1185">Reference proteome</keyword>
<organism evidence="1 2">
    <name type="scientific">Oryza meyeriana var. granulata</name>
    <dbReference type="NCBI Taxonomy" id="110450"/>
    <lineage>
        <taxon>Eukaryota</taxon>
        <taxon>Viridiplantae</taxon>
        <taxon>Streptophyta</taxon>
        <taxon>Embryophyta</taxon>
        <taxon>Tracheophyta</taxon>
        <taxon>Spermatophyta</taxon>
        <taxon>Magnoliopsida</taxon>
        <taxon>Liliopsida</taxon>
        <taxon>Poales</taxon>
        <taxon>Poaceae</taxon>
        <taxon>BOP clade</taxon>
        <taxon>Oryzoideae</taxon>
        <taxon>Oryzeae</taxon>
        <taxon>Oryzinae</taxon>
        <taxon>Oryza</taxon>
        <taxon>Oryza meyeriana</taxon>
    </lineage>
</organism>